<evidence type="ECO:0000313" key="3">
    <source>
        <dbReference type="EMBL" id="SDC04986.1"/>
    </source>
</evidence>
<accession>A0A1G6IGW6</accession>
<sequence length="231" mass="25101">MSKRSNQKARRRQHLAYERTRVAERSAGEKSADAPTAAGRVARELSQDMRASSHTSLREGKGRLADLAKLPRSAAQNALIACAIAVALWSVVYFEACTGAIDVLGLYQTDILMAVLRLAAMVVAAAFTIRAAIDTTQLPQVVRGWATVPTLFSFADVVLMMVPGSTIGSREPGGEVLASVLSFGLGIALYALCAKAASEHPEATQSWRDAQEERQHQMADRARHPLRRFRK</sequence>
<keyword evidence="2" id="KW-1133">Transmembrane helix</keyword>
<evidence type="ECO:0000313" key="4">
    <source>
        <dbReference type="Proteomes" id="UP000198528"/>
    </source>
</evidence>
<feature type="compositionally biased region" description="Basic residues" evidence="1">
    <location>
        <begin position="1"/>
        <end position="14"/>
    </location>
</feature>
<evidence type="ECO:0000256" key="2">
    <source>
        <dbReference type="SAM" id="Phobius"/>
    </source>
</evidence>
<proteinExistence type="predicted"/>
<feature type="region of interest" description="Disordered" evidence="1">
    <location>
        <begin position="1"/>
        <end position="39"/>
    </location>
</feature>
<feature type="transmembrane region" description="Helical" evidence="2">
    <location>
        <begin position="114"/>
        <end position="133"/>
    </location>
</feature>
<organism evidence="3 4">
    <name type="scientific">Parafannyhessea umbonata</name>
    <dbReference type="NCBI Taxonomy" id="604330"/>
    <lineage>
        <taxon>Bacteria</taxon>
        <taxon>Bacillati</taxon>
        <taxon>Actinomycetota</taxon>
        <taxon>Coriobacteriia</taxon>
        <taxon>Coriobacteriales</taxon>
        <taxon>Atopobiaceae</taxon>
        <taxon>Parafannyhessea</taxon>
    </lineage>
</organism>
<dbReference type="EMBL" id="FMZL01000002">
    <property type="protein sequence ID" value="SDC04986.1"/>
    <property type="molecule type" value="Genomic_DNA"/>
</dbReference>
<feature type="compositionally biased region" description="Basic and acidic residues" evidence="1">
    <location>
        <begin position="15"/>
        <end position="32"/>
    </location>
</feature>
<feature type="region of interest" description="Disordered" evidence="1">
    <location>
        <begin position="203"/>
        <end position="231"/>
    </location>
</feature>
<dbReference type="RefSeq" id="WP_090844960.1">
    <property type="nucleotide sequence ID" value="NZ_FMZL01000002.1"/>
</dbReference>
<feature type="transmembrane region" description="Helical" evidence="2">
    <location>
        <begin position="176"/>
        <end position="193"/>
    </location>
</feature>
<keyword evidence="2" id="KW-0472">Membrane</keyword>
<protein>
    <submittedName>
        <fullName evidence="3">Uncharacterized protein</fullName>
    </submittedName>
</protein>
<feature type="transmembrane region" description="Helical" evidence="2">
    <location>
        <begin position="77"/>
        <end position="94"/>
    </location>
</feature>
<evidence type="ECO:0000256" key="1">
    <source>
        <dbReference type="SAM" id="MobiDB-lite"/>
    </source>
</evidence>
<feature type="transmembrane region" description="Helical" evidence="2">
    <location>
        <begin position="145"/>
        <end position="164"/>
    </location>
</feature>
<name>A0A1G6IGW6_9ACTN</name>
<keyword evidence="2" id="KW-0812">Transmembrane</keyword>
<dbReference type="AlphaFoldDB" id="A0A1G6IGW6"/>
<reference evidence="4" key="1">
    <citation type="submission" date="2016-10" db="EMBL/GenBank/DDBJ databases">
        <authorList>
            <person name="Varghese N."/>
            <person name="Submissions S."/>
        </authorList>
    </citation>
    <scope>NUCLEOTIDE SEQUENCE [LARGE SCALE GENOMIC DNA]</scope>
    <source>
        <strain evidence="4">DSM 22619</strain>
    </source>
</reference>
<gene>
    <name evidence="3" type="ORF">SAMN04487824_102144</name>
</gene>
<feature type="compositionally biased region" description="Basic and acidic residues" evidence="1">
    <location>
        <begin position="209"/>
        <end position="223"/>
    </location>
</feature>
<keyword evidence="4" id="KW-1185">Reference proteome</keyword>
<dbReference type="Proteomes" id="UP000198528">
    <property type="component" value="Unassembled WGS sequence"/>
</dbReference>